<evidence type="ECO:0000256" key="1">
    <source>
        <dbReference type="ARBA" id="ARBA00006432"/>
    </source>
</evidence>
<dbReference type="PANTHER" id="PTHR43201">
    <property type="entry name" value="ACYL-COA SYNTHETASE"/>
    <property type="match status" value="1"/>
</dbReference>
<organism evidence="3 4">
    <name type="scientific">Pseudorhodoplanes sinuspersici</name>
    <dbReference type="NCBI Taxonomy" id="1235591"/>
    <lineage>
        <taxon>Bacteria</taxon>
        <taxon>Pseudomonadati</taxon>
        <taxon>Pseudomonadota</taxon>
        <taxon>Alphaproteobacteria</taxon>
        <taxon>Hyphomicrobiales</taxon>
        <taxon>Pseudorhodoplanes</taxon>
    </lineage>
</organism>
<dbReference type="AlphaFoldDB" id="A0A1W6ZNR8"/>
<dbReference type="Pfam" id="PF00501">
    <property type="entry name" value="AMP-binding"/>
    <property type="match status" value="1"/>
</dbReference>
<keyword evidence="4" id="KW-1185">Reference proteome</keyword>
<dbReference type="KEGG" id="psin:CAK95_08095"/>
<comment type="similarity">
    <text evidence="1">Belongs to the ATP-dependent AMP-binding enzyme family.</text>
</comment>
<proteinExistence type="inferred from homology"/>
<dbReference type="InterPro" id="IPR025110">
    <property type="entry name" value="AMP-bd_C"/>
</dbReference>
<accession>A0A1W6ZNR8</accession>
<dbReference type="Gene3D" id="3.30.300.30">
    <property type="match status" value="1"/>
</dbReference>
<gene>
    <name evidence="3" type="ORF">CAK95_08095</name>
</gene>
<dbReference type="GO" id="GO:0006631">
    <property type="term" value="P:fatty acid metabolic process"/>
    <property type="evidence" value="ECO:0007669"/>
    <property type="project" value="TreeGrafter"/>
</dbReference>
<protein>
    <submittedName>
        <fullName evidence="3">Uncharacterized protein</fullName>
    </submittedName>
</protein>
<keyword evidence="2" id="KW-0436">Ligase</keyword>
<sequence>MSIDAKSDVHPFAEFWRDETLRDWMEQHVAQAPQHVAVRGPGVSFTYADLHARALALVARLRSLGIGRGDVVAVQLPNCAEFILTYLATGYAGAILQTLHMPYRGAEIEFLLNHSGAKAVVCMANGKDFQPAEAILAMQARLPQLKHVLAVGNTPPDGALPFDAKPDVATLDERPKSSDDFVLLYTSGTVSAPKGVPTPYRKFLANARLSARELEIDSSSILLSAAPFTHLYGLFSTNLALAAGATIALLPVFSPPALAEAIDTFRPTQLFTAPAHMTACLQAGLLNEERLRSLRFLQISGSACPPELAQTIQAMMPDGKVVQLWGMSEMQAGAYHRPNDPLDVRMTTAGRASPETQMRVWLDDAPLPAGEEGELQVRGCSVFDGYLANDEATSSAFTSDGWFRTGDLARMDAEGNIRITGRLKEVINRGGVKFNPADIEALIDQHPSVLQCAIAPLPDPIMGERACCFAVLKPGATLSLDDIREWMTKHEIGKTKWPERLEIIAEMPLTPTRKIKKADLVKSLGDETT</sequence>
<dbReference type="InterPro" id="IPR000873">
    <property type="entry name" value="AMP-dep_synth/lig_dom"/>
</dbReference>
<dbReference type="Gene3D" id="3.40.50.12780">
    <property type="entry name" value="N-terminal domain of ligase-like"/>
    <property type="match status" value="1"/>
</dbReference>
<dbReference type="PANTHER" id="PTHR43201:SF5">
    <property type="entry name" value="MEDIUM-CHAIN ACYL-COA LIGASE ACSF2, MITOCHONDRIAL"/>
    <property type="match status" value="1"/>
</dbReference>
<evidence type="ECO:0000256" key="2">
    <source>
        <dbReference type="ARBA" id="ARBA00022598"/>
    </source>
</evidence>
<name>A0A1W6ZNR8_9HYPH</name>
<dbReference type="EMBL" id="CP021112">
    <property type="protein sequence ID" value="ARP99046.1"/>
    <property type="molecule type" value="Genomic_DNA"/>
</dbReference>
<reference evidence="3 4" key="1">
    <citation type="submission" date="2017-05" db="EMBL/GenBank/DDBJ databases">
        <title>Full genome sequence of Pseudorhodoplanes sinuspersici.</title>
        <authorList>
            <person name="Dastgheib S.M.M."/>
            <person name="Shavandi M."/>
            <person name="Tirandaz H."/>
        </authorList>
    </citation>
    <scope>NUCLEOTIDE SEQUENCE [LARGE SCALE GENOMIC DNA]</scope>
    <source>
        <strain evidence="3 4">RIPI110</strain>
    </source>
</reference>
<dbReference type="STRING" id="1235591.CAK95_08095"/>
<dbReference type="InterPro" id="IPR045851">
    <property type="entry name" value="AMP-bd_C_sf"/>
</dbReference>
<dbReference type="SUPFAM" id="SSF56801">
    <property type="entry name" value="Acetyl-CoA synthetase-like"/>
    <property type="match status" value="1"/>
</dbReference>
<dbReference type="GO" id="GO:0031956">
    <property type="term" value="F:medium-chain fatty acid-CoA ligase activity"/>
    <property type="evidence" value="ECO:0007669"/>
    <property type="project" value="TreeGrafter"/>
</dbReference>
<evidence type="ECO:0000313" key="3">
    <source>
        <dbReference type="EMBL" id="ARP99046.1"/>
    </source>
</evidence>
<dbReference type="RefSeq" id="WP_086087455.1">
    <property type="nucleotide sequence ID" value="NZ_CP021112.1"/>
</dbReference>
<evidence type="ECO:0000313" key="4">
    <source>
        <dbReference type="Proteomes" id="UP000194137"/>
    </source>
</evidence>
<dbReference type="OrthoDB" id="9803968at2"/>
<dbReference type="Proteomes" id="UP000194137">
    <property type="component" value="Chromosome"/>
</dbReference>
<dbReference type="Pfam" id="PF13193">
    <property type="entry name" value="AMP-binding_C"/>
    <property type="match status" value="1"/>
</dbReference>
<dbReference type="InterPro" id="IPR042099">
    <property type="entry name" value="ANL_N_sf"/>
</dbReference>